<organism evidence="1 2">
    <name type="scientific">Coprobacter fastidiosus</name>
    <dbReference type="NCBI Taxonomy" id="1099853"/>
    <lineage>
        <taxon>Bacteria</taxon>
        <taxon>Pseudomonadati</taxon>
        <taxon>Bacteroidota</taxon>
        <taxon>Bacteroidia</taxon>
        <taxon>Bacteroidales</taxon>
        <taxon>Barnesiellaceae</taxon>
        <taxon>Coprobacter</taxon>
    </lineage>
</organism>
<protein>
    <submittedName>
        <fullName evidence="1">Uncharacterized protein</fullName>
    </submittedName>
</protein>
<reference evidence="1 2" key="1">
    <citation type="journal article" date="2018" name="Nat. Biotechnol.">
        <title>A standardized bacterial taxonomy based on genome phylogeny substantially revises the tree of life.</title>
        <authorList>
            <person name="Parks D.H."/>
            <person name="Chuvochina M."/>
            <person name="Waite D.W."/>
            <person name="Rinke C."/>
            <person name="Skarshewski A."/>
            <person name="Chaumeil P.A."/>
            <person name="Hugenholtz P."/>
        </authorList>
    </citation>
    <scope>NUCLEOTIDE SEQUENCE [LARGE SCALE GENOMIC DNA]</scope>
    <source>
        <strain evidence="1">UBA11482</strain>
    </source>
</reference>
<gene>
    <name evidence="1" type="ORF">DDY73_12860</name>
</gene>
<proteinExistence type="predicted"/>
<dbReference type="AlphaFoldDB" id="A0A354M5U0"/>
<dbReference type="EMBL" id="DNWC01000165">
    <property type="protein sequence ID" value="HBJ09879.1"/>
    <property type="molecule type" value="Genomic_DNA"/>
</dbReference>
<name>A0A354M5U0_9BACT</name>
<dbReference type="Proteomes" id="UP000262954">
    <property type="component" value="Unassembled WGS sequence"/>
</dbReference>
<sequence length="95" mass="10224">PAAPPQADQTPPARGHFRGRAQMVAATPSGLPATGRYKPAVVRFAPRLTNCTTHAKRAARRAVFSGHAQRLDAVQLAVVRRQRFDAAQPPFCPAD</sequence>
<accession>A0A354M5U0</accession>
<evidence type="ECO:0000313" key="1">
    <source>
        <dbReference type="EMBL" id="HBJ09879.1"/>
    </source>
</evidence>
<comment type="caution">
    <text evidence="1">The sequence shown here is derived from an EMBL/GenBank/DDBJ whole genome shotgun (WGS) entry which is preliminary data.</text>
</comment>
<feature type="non-terminal residue" evidence="1">
    <location>
        <position position="1"/>
    </location>
</feature>
<evidence type="ECO:0000313" key="2">
    <source>
        <dbReference type="Proteomes" id="UP000262954"/>
    </source>
</evidence>